<evidence type="ECO:0000313" key="4">
    <source>
        <dbReference type="Proteomes" id="UP000503129"/>
    </source>
</evidence>
<keyword evidence="1" id="KW-0175">Coiled coil</keyword>
<evidence type="ECO:0000313" key="3">
    <source>
        <dbReference type="EMBL" id="QDL12214.1"/>
    </source>
</evidence>
<proteinExistence type="predicted"/>
<feature type="transmembrane region" description="Helical" evidence="2">
    <location>
        <begin position="35"/>
        <end position="54"/>
    </location>
</feature>
<keyword evidence="2" id="KW-1133">Transmembrane helix</keyword>
<feature type="coiled-coil region" evidence="1">
    <location>
        <begin position="216"/>
        <end position="278"/>
    </location>
</feature>
<dbReference type="PANTHER" id="PTHR30386:SF28">
    <property type="entry name" value="EXPORTED PROTEIN"/>
    <property type="match status" value="1"/>
</dbReference>
<gene>
    <name evidence="3" type="ORF">DP114_12155</name>
</gene>
<name>A0A856MPS0_9CYAN</name>
<dbReference type="PANTHER" id="PTHR30386">
    <property type="entry name" value="MEMBRANE FUSION SUBUNIT OF EMRAB-TOLC MULTIDRUG EFFLUX PUMP"/>
    <property type="match status" value="1"/>
</dbReference>
<keyword evidence="2" id="KW-0812">Transmembrane</keyword>
<dbReference type="RefSeq" id="WP_171978172.1">
    <property type="nucleotide sequence ID" value="NZ_CAWOXK010000001.1"/>
</dbReference>
<dbReference type="EMBL" id="CP030118">
    <property type="protein sequence ID" value="QDL12214.1"/>
    <property type="molecule type" value="Genomic_DNA"/>
</dbReference>
<sequence>MINQRSDLFRKEALDRASSPEELDHIMQVVSPKKWLPIVAVGSLVAMGLTWSFLGRIPITVTGTGIIVYPSTITSFQSPLGGKLQTVNIRVGDFVNRGDILATLDQSELLKQLQLQRSKLGQLQIEDRAASLVQLQRQNADKEAIKQQSESLRQNLQAVQKLTPILRDKGLNSIQRDRVNQTQTLKALQKLLPTFQQRLNNRQELLNEGAIAGDTVLQAQQDYLNAVTQINEAESQLKQLDVKEADAQRQYLENLNSIKDLQAQLKQLDSKKATAAQQDLEAVTTRKKEIQEVRRNIAQLALQLSSSSLIKSSYSGRVLEISATPGQVVSQGTPIGTIAAQQLSTQPMSVAFFPVGDGKKIQKGMKLQVTPSTVQRERFGGIIGGVTDVSPFPVTKQGALSVVGNTEFVEALMSQGPQILMTSRLQSDSSSFSGYKWSSSTGPQMKVTSGTTTSVQVTVEERAPITFVLPLLKSWSGIS</sequence>
<evidence type="ECO:0000256" key="1">
    <source>
        <dbReference type="SAM" id="Coils"/>
    </source>
</evidence>
<accession>A0A856MPS0</accession>
<protein>
    <submittedName>
        <fullName evidence="3">NHLP bacteriocin system secretion protein</fullName>
    </submittedName>
</protein>
<evidence type="ECO:0000256" key="2">
    <source>
        <dbReference type="SAM" id="Phobius"/>
    </source>
</evidence>
<dbReference type="InterPro" id="IPR050739">
    <property type="entry name" value="MFP"/>
</dbReference>
<dbReference type="InterPro" id="IPR022275">
    <property type="entry name" value="NHPM_bacteriocin_SS_HylD"/>
</dbReference>
<dbReference type="Proteomes" id="UP000503129">
    <property type="component" value="Chromosome"/>
</dbReference>
<dbReference type="NCBIfam" id="TIGR03794">
    <property type="entry name" value="NHLM_micro_HlyD"/>
    <property type="match status" value="1"/>
</dbReference>
<reference evidence="3 4" key="1">
    <citation type="submission" date="2018-06" db="EMBL/GenBank/DDBJ databases">
        <title>Comparative genomics of Brasilonema spp. strains.</title>
        <authorList>
            <person name="Alvarenga D.O."/>
            <person name="Fiore M.F."/>
            <person name="Varani A.M."/>
        </authorList>
    </citation>
    <scope>NUCLEOTIDE SEQUENCE [LARGE SCALE GENOMIC DNA]</scope>
    <source>
        <strain evidence="3 4">CENA114</strain>
    </source>
</reference>
<keyword evidence="4" id="KW-1185">Reference proteome</keyword>
<dbReference type="AlphaFoldDB" id="A0A856MPS0"/>
<feature type="coiled-coil region" evidence="1">
    <location>
        <begin position="132"/>
        <end position="191"/>
    </location>
</feature>
<keyword evidence="2" id="KW-0472">Membrane</keyword>
<dbReference type="KEGG" id="bsen:DP114_12155"/>
<organism evidence="3 4">
    <name type="scientific">Brasilonema sennae CENA114</name>
    <dbReference type="NCBI Taxonomy" id="415709"/>
    <lineage>
        <taxon>Bacteria</taxon>
        <taxon>Bacillati</taxon>
        <taxon>Cyanobacteriota</taxon>
        <taxon>Cyanophyceae</taxon>
        <taxon>Nostocales</taxon>
        <taxon>Scytonemataceae</taxon>
        <taxon>Brasilonema</taxon>
        <taxon>Bromeliae group (in: Brasilonema)</taxon>
    </lineage>
</organism>
<dbReference type="Gene3D" id="2.40.50.100">
    <property type="match status" value="1"/>
</dbReference>